<dbReference type="EMBL" id="JAZGQO010000011">
    <property type="protein sequence ID" value="KAK6174245.1"/>
    <property type="molecule type" value="Genomic_DNA"/>
</dbReference>
<sequence length="120" mass="13427">MKRLLGIFILCSVIHHIVATCDVSYCLHVLYSTGGLAVDKICPALRYAVGCLENFVKKCEHVKNDADDSNVQEFMEETRDKIDELCNMQDDQLNGGTVVGPLWGLLLLVVCVRLFINKIL</sequence>
<keyword evidence="4" id="KW-1185">Reference proteome</keyword>
<evidence type="ECO:0000256" key="1">
    <source>
        <dbReference type="SAM" id="Phobius"/>
    </source>
</evidence>
<reference evidence="3 4" key="1">
    <citation type="submission" date="2024-01" db="EMBL/GenBank/DDBJ databases">
        <title>The genome of the rayed Mediterranean limpet Patella caerulea (Linnaeus, 1758).</title>
        <authorList>
            <person name="Anh-Thu Weber A."/>
            <person name="Halstead-Nussloch G."/>
        </authorList>
    </citation>
    <scope>NUCLEOTIDE SEQUENCE [LARGE SCALE GENOMIC DNA]</scope>
    <source>
        <strain evidence="3">AATW-2023a</strain>
        <tissue evidence="3">Whole specimen</tissue>
    </source>
</reference>
<gene>
    <name evidence="3" type="ORF">SNE40_017559</name>
</gene>
<dbReference type="AlphaFoldDB" id="A0AAN8JFA0"/>
<feature type="signal peptide" evidence="2">
    <location>
        <begin position="1"/>
        <end position="19"/>
    </location>
</feature>
<keyword evidence="1" id="KW-0812">Transmembrane</keyword>
<proteinExistence type="predicted"/>
<comment type="caution">
    <text evidence="3">The sequence shown here is derived from an EMBL/GenBank/DDBJ whole genome shotgun (WGS) entry which is preliminary data.</text>
</comment>
<keyword evidence="1" id="KW-1133">Transmembrane helix</keyword>
<feature type="transmembrane region" description="Helical" evidence="1">
    <location>
        <begin position="98"/>
        <end position="116"/>
    </location>
</feature>
<evidence type="ECO:0000313" key="3">
    <source>
        <dbReference type="EMBL" id="KAK6174245.1"/>
    </source>
</evidence>
<accession>A0AAN8JFA0</accession>
<dbReference type="Proteomes" id="UP001347796">
    <property type="component" value="Unassembled WGS sequence"/>
</dbReference>
<organism evidence="3 4">
    <name type="scientific">Patella caerulea</name>
    <name type="common">Rayed Mediterranean limpet</name>
    <dbReference type="NCBI Taxonomy" id="87958"/>
    <lineage>
        <taxon>Eukaryota</taxon>
        <taxon>Metazoa</taxon>
        <taxon>Spiralia</taxon>
        <taxon>Lophotrochozoa</taxon>
        <taxon>Mollusca</taxon>
        <taxon>Gastropoda</taxon>
        <taxon>Patellogastropoda</taxon>
        <taxon>Patelloidea</taxon>
        <taxon>Patellidae</taxon>
        <taxon>Patella</taxon>
    </lineage>
</organism>
<feature type="chain" id="PRO_5042819608" evidence="2">
    <location>
        <begin position="20"/>
        <end position="120"/>
    </location>
</feature>
<protein>
    <submittedName>
        <fullName evidence="3">Uncharacterized protein</fullName>
    </submittedName>
</protein>
<keyword evidence="1" id="KW-0472">Membrane</keyword>
<evidence type="ECO:0000256" key="2">
    <source>
        <dbReference type="SAM" id="SignalP"/>
    </source>
</evidence>
<evidence type="ECO:0000313" key="4">
    <source>
        <dbReference type="Proteomes" id="UP001347796"/>
    </source>
</evidence>
<name>A0AAN8JFA0_PATCE</name>
<keyword evidence="2" id="KW-0732">Signal</keyword>